<evidence type="ECO:0000259" key="2">
    <source>
        <dbReference type="Pfam" id="PF00139"/>
    </source>
</evidence>
<reference evidence="3 4" key="1">
    <citation type="journal article" date="2021" name="bioRxiv">
        <title>The Gossypium anomalum genome as a resource for cotton improvement and evolutionary analysis of hybrid incompatibility.</title>
        <authorList>
            <person name="Grover C.E."/>
            <person name="Yuan D."/>
            <person name="Arick M.A."/>
            <person name="Miller E.R."/>
            <person name="Hu G."/>
            <person name="Peterson D.G."/>
            <person name="Wendel J.F."/>
            <person name="Udall J.A."/>
        </authorList>
    </citation>
    <scope>NUCLEOTIDE SEQUENCE [LARGE SCALE GENOMIC DNA]</scope>
    <source>
        <strain evidence="3">JFW-Udall</strain>
        <tissue evidence="3">Leaf</tissue>
    </source>
</reference>
<evidence type="ECO:0000256" key="1">
    <source>
        <dbReference type="ARBA" id="ARBA00022734"/>
    </source>
</evidence>
<dbReference type="OrthoDB" id="1000467at2759"/>
<keyword evidence="1" id="KW-0430">Lectin</keyword>
<gene>
    <name evidence="3" type="ORF">CXB51_029454</name>
</gene>
<dbReference type="GO" id="GO:0030246">
    <property type="term" value="F:carbohydrate binding"/>
    <property type="evidence" value="ECO:0007669"/>
    <property type="project" value="UniProtKB-KW"/>
</dbReference>
<dbReference type="Gene3D" id="3.40.50.720">
    <property type="entry name" value="NAD(P)-binding Rossmann-like Domain"/>
    <property type="match status" value="1"/>
</dbReference>
<dbReference type="InterPro" id="IPR013320">
    <property type="entry name" value="ConA-like_dom_sf"/>
</dbReference>
<dbReference type="GO" id="GO:0008839">
    <property type="term" value="F:4-hydroxy-tetrahydrodipicolinate reductase"/>
    <property type="evidence" value="ECO:0007669"/>
    <property type="project" value="InterPro"/>
</dbReference>
<organism evidence="3 4">
    <name type="scientific">Gossypium anomalum</name>
    <dbReference type="NCBI Taxonomy" id="47600"/>
    <lineage>
        <taxon>Eukaryota</taxon>
        <taxon>Viridiplantae</taxon>
        <taxon>Streptophyta</taxon>
        <taxon>Embryophyta</taxon>
        <taxon>Tracheophyta</taxon>
        <taxon>Spermatophyta</taxon>
        <taxon>Magnoliopsida</taxon>
        <taxon>eudicotyledons</taxon>
        <taxon>Gunneridae</taxon>
        <taxon>Pentapetalae</taxon>
        <taxon>rosids</taxon>
        <taxon>malvids</taxon>
        <taxon>Malvales</taxon>
        <taxon>Malvaceae</taxon>
        <taxon>Malvoideae</taxon>
        <taxon>Gossypium</taxon>
    </lineage>
</organism>
<proteinExistence type="predicted"/>
<comment type="caution">
    <text evidence="3">The sequence shown here is derived from an EMBL/GenBank/DDBJ whole genome shotgun (WGS) entry which is preliminary data.</text>
</comment>
<dbReference type="InterPro" id="IPR023940">
    <property type="entry name" value="DHDPR_bac"/>
</dbReference>
<dbReference type="AlphaFoldDB" id="A0A8J5YNW1"/>
<dbReference type="GO" id="GO:0009570">
    <property type="term" value="C:chloroplast stroma"/>
    <property type="evidence" value="ECO:0007669"/>
    <property type="project" value="TreeGrafter"/>
</dbReference>
<name>A0A8J5YNW1_9ROSI</name>
<dbReference type="Pfam" id="PF00139">
    <property type="entry name" value="Lectin_legB"/>
    <property type="match status" value="1"/>
</dbReference>
<dbReference type="PANTHER" id="PTHR20836">
    <property type="entry name" value="DIHYDRODIPICOLINATE REDUCTASE"/>
    <property type="match status" value="1"/>
</dbReference>
<keyword evidence="4" id="KW-1185">Reference proteome</keyword>
<dbReference type="GO" id="GO:0009089">
    <property type="term" value="P:lysine biosynthetic process via diaminopimelate"/>
    <property type="evidence" value="ECO:0007669"/>
    <property type="project" value="InterPro"/>
</dbReference>
<sequence length="580" mass="65051">MGTTGGDRDRLYKTVEESRVYAVISPQMGKQVVAFLAAMEIMAEQFPGAFSGYSLQVMKSHQAGKLDTSGTAKAIISCFQKLGVSFDMDPIQMIRDPKQQIEMVGVPEEHLSGHAFHLYHLTSPDQTILFAADRYTRSELLMLYFSLLRRVGRVALRDHNVDYNKCHGETRVKSKADKRIYNMIDVLQEVFLVQVTCFYFNFLTFQKEDESQLILILGAIQVTPDVNGGSMENLSGRALQPHHHCFFQYEFVLNILNQTSRGGEGVAFLINDNSSLPDNCQGWWLGMVNANTNGSSQASVAVEFDTRKSDERDMEGNHFGLNINRIQSTNQVSLSNYDVNISAGGQDLRVHLFHWGQPDTCAFLACRSLYLSSAEDFHGILWFNSNETELNCVKSWAFSDTDIGGNGNQLCVWIIWFQWQVWLKELRITILQTVQRKLTRQHENDYDTKLSELKGALSSEVGNTEKLAIRFQEGRASEGDGPDPASSGHAEMEIVNLGLAADSSSHRSPIDNSLSVPVITKILKPVDFRLPYQPTLKMSDGKEVMVDNQYLKANNPLLIIMAKPARGPARRDQPAGMDEV</sequence>
<dbReference type="Proteomes" id="UP000701853">
    <property type="component" value="Chromosome 11"/>
</dbReference>
<dbReference type="InterPro" id="IPR019825">
    <property type="entry name" value="Lectin_legB_Mn/Ca_BS"/>
</dbReference>
<protein>
    <recommendedName>
        <fullName evidence="2">Legume lectin domain-containing protein</fullName>
    </recommendedName>
</protein>
<dbReference type="SUPFAM" id="SSF49899">
    <property type="entry name" value="Concanavalin A-like lectins/glucanases"/>
    <property type="match status" value="1"/>
</dbReference>
<dbReference type="PANTHER" id="PTHR20836:SF0">
    <property type="entry name" value="4-HYDROXY-TETRAHYDRODIPICOLINATE REDUCTASE 1, CHLOROPLASTIC-RELATED"/>
    <property type="match status" value="1"/>
</dbReference>
<evidence type="ECO:0000313" key="3">
    <source>
        <dbReference type="EMBL" id="KAG8479665.1"/>
    </source>
</evidence>
<dbReference type="GO" id="GO:0019877">
    <property type="term" value="P:diaminopimelate biosynthetic process"/>
    <property type="evidence" value="ECO:0007669"/>
    <property type="project" value="TreeGrafter"/>
</dbReference>
<accession>A0A8J5YNW1</accession>
<dbReference type="Gene3D" id="2.60.120.200">
    <property type="match status" value="1"/>
</dbReference>
<dbReference type="EMBL" id="JAHUZN010000011">
    <property type="protein sequence ID" value="KAG8479665.1"/>
    <property type="molecule type" value="Genomic_DNA"/>
</dbReference>
<dbReference type="FunFam" id="3.30.360.10:FF:000037">
    <property type="entry name" value="4-hydroxy-tetrahydrodipicolinate reductase 2, chloroplastic"/>
    <property type="match status" value="1"/>
</dbReference>
<feature type="domain" description="Legume lectin" evidence="2">
    <location>
        <begin position="242"/>
        <end position="344"/>
    </location>
</feature>
<evidence type="ECO:0000313" key="4">
    <source>
        <dbReference type="Proteomes" id="UP000701853"/>
    </source>
</evidence>
<dbReference type="InterPro" id="IPR001220">
    <property type="entry name" value="Legume_lectin_dom"/>
</dbReference>
<dbReference type="PROSITE" id="PS00307">
    <property type="entry name" value="LECTIN_LEGUME_BETA"/>
    <property type="match status" value="1"/>
</dbReference>